<protein>
    <submittedName>
        <fullName evidence="1">Lipopolysaccharide 1,3-galactosyltransferase</fullName>
    </submittedName>
</protein>
<keyword evidence="1" id="KW-0808">Transferase</keyword>
<reference evidence="1" key="1">
    <citation type="submission" date="2018-08" db="EMBL/GenBank/DDBJ databases">
        <authorList>
            <consortium name="GenomeTrakr network: Whole genome sequencing for foodborne pathogen traceback"/>
        </authorList>
    </citation>
    <scope>NUCLEOTIDE SEQUENCE</scope>
    <source>
        <strain evidence="1">FSIS11812453</strain>
    </source>
</reference>
<accession>A0A5Z9X803</accession>
<gene>
    <name evidence="1" type="ORF">DYM27_17060</name>
</gene>
<name>A0A5Z9X803_SALTM</name>
<feature type="non-terminal residue" evidence="1">
    <location>
        <position position="32"/>
    </location>
</feature>
<dbReference type="GO" id="GO:0016757">
    <property type="term" value="F:glycosyltransferase activity"/>
    <property type="evidence" value="ECO:0007669"/>
    <property type="project" value="UniProtKB-KW"/>
</dbReference>
<sequence>MSRKYFEEEVIQQTLDYNYAQHSDADKFNIAY</sequence>
<keyword evidence="1" id="KW-0328">Glycosyltransferase</keyword>
<evidence type="ECO:0000313" key="1">
    <source>
        <dbReference type="EMBL" id="ECT2115102.1"/>
    </source>
</evidence>
<proteinExistence type="predicted"/>
<comment type="caution">
    <text evidence="1">The sequence shown here is derived from an EMBL/GenBank/DDBJ whole genome shotgun (WGS) entry which is preliminary data.</text>
</comment>
<organism evidence="1">
    <name type="scientific">Salmonella typhimurium</name>
    <dbReference type="NCBI Taxonomy" id="90371"/>
    <lineage>
        <taxon>Bacteria</taxon>
        <taxon>Pseudomonadati</taxon>
        <taxon>Pseudomonadota</taxon>
        <taxon>Gammaproteobacteria</taxon>
        <taxon>Enterobacterales</taxon>
        <taxon>Enterobacteriaceae</taxon>
        <taxon>Salmonella</taxon>
    </lineage>
</organism>
<dbReference type="AlphaFoldDB" id="A0A5Z9X803"/>
<dbReference type="EMBL" id="AAKMBA010000049">
    <property type="protein sequence ID" value="ECT2115102.1"/>
    <property type="molecule type" value="Genomic_DNA"/>
</dbReference>